<comment type="catalytic activity">
    <reaction evidence="8">
        <text>adenosine(58) in tRNA + S-adenosyl-L-methionine = N(1)-methyladenosine(58) in tRNA + S-adenosyl-L-homocysteine + H(+)</text>
        <dbReference type="Rhea" id="RHEA:43152"/>
        <dbReference type="Rhea" id="RHEA-COMP:10365"/>
        <dbReference type="Rhea" id="RHEA-COMP:10366"/>
        <dbReference type="ChEBI" id="CHEBI:15378"/>
        <dbReference type="ChEBI" id="CHEBI:57856"/>
        <dbReference type="ChEBI" id="CHEBI:59789"/>
        <dbReference type="ChEBI" id="CHEBI:74411"/>
        <dbReference type="ChEBI" id="CHEBI:74491"/>
        <dbReference type="EC" id="2.1.1.220"/>
    </reaction>
</comment>
<evidence type="ECO:0000313" key="13">
    <source>
        <dbReference type="RefSeq" id="XP_013382210.1"/>
    </source>
</evidence>
<evidence type="ECO:0000256" key="10">
    <source>
        <dbReference type="SAM" id="MobiDB-lite"/>
    </source>
</evidence>
<feature type="binding site" evidence="9">
    <location>
        <position position="141"/>
    </location>
    <ligand>
        <name>S-adenosyl-L-methionine</name>
        <dbReference type="ChEBI" id="CHEBI:59789"/>
    </ligand>
</feature>
<evidence type="ECO:0000256" key="1">
    <source>
        <dbReference type="ARBA" id="ARBA00004123"/>
    </source>
</evidence>
<dbReference type="InterPro" id="IPR014816">
    <property type="entry name" value="tRNA_MeTrfase_Gcd14"/>
</dbReference>
<evidence type="ECO:0000256" key="9">
    <source>
        <dbReference type="PIRSR" id="PIRSR017269-1"/>
    </source>
</evidence>
<feature type="binding site" evidence="9">
    <location>
        <begin position="120"/>
        <end position="123"/>
    </location>
    <ligand>
        <name>S-adenosyl-L-methionine</name>
        <dbReference type="ChEBI" id="CHEBI:59789"/>
    </ligand>
</feature>
<comment type="similarity">
    <text evidence="8">Belongs to the class I-like SAM-binding methyltransferase superfamily. TRM61 family.</text>
</comment>
<keyword evidence="4 8" id="KW-0949">S-adenosyl-L-methionine</keyword>
<dbReference type="FunCoup" id="A0A1S3H7W8">
    <property type="interactions" value="1099"/>
</dbReference>
<accession>A0A1S3H7W8</accession>
<sequence length="340" mass="37918">MSFAAYKEIIEEGDTVILHIGHENMYPLTVKKGETFQTKYGALKHEDLIGIKFGSKVHATKGYMHVLHPTPELWTVNLPHRTQILYSTDISMVLMQLDLVPGNVVVESGPFSLTLSGTGSGSLSHALIRAVAPTGHLYTYEFHKQRAEKAVEEFKDHGLSDLVTVNHRDVCMDGFGLDHIADAVFLDLPRPWEAVLSAKQALKLQGGRICSFSPCIEQVQRVCEVLSESNFTDVTTMECLVRKFEVKSINMPEPDLGDMKDPHELGQGEGEGHSSDVKREQVDDNGSPQVKYAKVEGSSGWQYKHKTRKNSEMFSFRTALPPHQMPGHTGYLTFATLYSE</sequence>
<dbReference type="Gene3D" id="3.40.50.150">
    <property type="entry name" value="Vaccinia Virus protein VP39"/>
    <property type="match status" value="1"/>
</dbReference>
<keyword evidence="12" id="KW-1185">Reference proteome</keyword>
<comment type="function">
    <text evidence="8">Catalytic subunit of tRNA (adenine-N(1)-)-methyltransferase, which catalyzes the formation of N(1)-methyladenine at position 58 (m1A58) in initiator methionyl-tRNA.</text>
</comment>
<dbReference type="GO" id="GO:0030488">
    <property type="term" value="P:tRNA methylation"/>
    <property type="evidence" value="ECO:0007669"/>
    <property type="project" value="InterPro"/>
</dbReference>
<dbReference type="EC" id="2.1.1.220" evidence="8"/>
<evidence type="ECO:0000256" key="6">
    <source>
        <dbReference type="ARBA" id="ARBA00023242"/>
    </source>
</evidence>
<evidence type="ECO:0000256" key="5">
    <source>
        <dbReference type="ARBA" id="ARBA00022694"/>
    </source>
</evidence>
<dbReference type="PROSITE" id="PS51620">
    <property type="entry name" value="SAM_TRM61"/>
    <property type="match status" value="1"/>
</dbReference>
<dbReference type="FunFam" id="3.10.330.20:FF:000002">
    <property type="entry name" value="tRNA (adenine(58)-N(1))-methyltransferase catalytic subunit TRMT61A"/>
    <property type="match status" value="1"/>
</dbReference>
<reference evidence="13" key="1">
    <citation type="submission" date="2025-08" db="UniProtKB">
        <authorList>
            <consortium name="RefSeq"/>
        </authorList>
    </citation>
    <scope>IDENTIFICATION</scope>
    <source>
        <tissue evidence="13">Gonads</tissue>
    </source>
</reference>
<feature type="region of interest" description="Disordered" evidence="10">
    <location>
        <begin position="251"/>
        <end position="291"/>
    </location>
</feature>
<dbReference type="SUPFAM" id="SSF53335">
    <property type="entry name" value="S-adenosyl-L-methionine-dependent methyltransferases"/>
    <property type="match status" value="1"/>
</dbReference>
<evidence type="ECO:0000256" key="2">
    <source>
        <dbReference type="ARBA" id="ARBA00022603"/>
    </source>
</evidence>
<dbReference type="Pfam" id="PF08704">
    <property type="entry name" value="GCD14"/>
    <property type="match status" value="1"/>
</dbReference>
<keyword evidence="3 8" id="KW-0808">Transferase</keyword>
<dbReference type="PANTHER" id="PTHR12133:SF2">
    <property type="entry name" value="TRNA (ADENINE(58)-N(1))-METHYLTRANSFERASE CATALYTIC SUBUNIT TRMT61A"/>
    <property type="match status" value="1"/>
</dbReference>
<evidence type="ECO:0000256" key="7">
    <source>
        <dbReference type="ARBA" id="ARBA00048481"/>
    </source>
</evidence>
<dbReference type="RefSeq" id="XP_013382210.1">
    <property type="nucleotide sequence ID" value="XM_013526756.1"/>
</dbReference>
<dbReference type="Proteomes" id="UP000085678">
    <property type="component" value="Unplaced"/>
</dbReference>
<evidence type="ECO:0000256" key="3">
    <source>
        <dbReference type="ARBA" id="ARBA00022679"/>
    </source>
</evidence>
<dbReference type="GeneID" id="106152999"/>
<proteinExistence type="inferred from homology"/>
<feature type="compositionally biased region" description="Basic and acidic residues" evidence="10">
    <location>
        <begin position="257"/>
        <end position="282"/>
    </location>
</feature>
<dbReference type="CDD" id="cd02440">
    <property type="entry name" value="AdoMet_MTases"/>
    <property type="match status" value="1"/>
</dbReference>
<evidence type="ECO:0000256" key="4">
    <source>
        <dbReference type="ARBA" id="ARBA00022691"/>
    </source>
</evidence>
<evidence type="ECO:0000313" key="12">
    <source>
        <dbReference type="Proteomes" id="UP000085678"/>
    </source>
</evidence>
<dbReference type="InterPro" id="IPR049470">
    <property type="entry name" value="TRM61_C"/>
</dbReference>
<dbReference type="OrthoDB" id="1925287at2759"/>
<protein>
    <recommendedName>
        <fullName evidence="8">tRNA (adenine(58)-N(1))-methyltransferase catalytic subunit TRMT61A</fullName>
        <ecNumber evidence="8">2.1.1.220</ecNumber>
    </recommendedName>
</protein>
<dbReference type="PIRSF" id="PIRSF017269">
    <property type="entry name" value="GCD14"/>
    <property type="match status" value="1"/>
</dbReference>
<keyword evidence="5 8" id="KW-0819">tRNA processing</keyword>
<dbReference type="KEGG" id="lak:106152999"/>
<dbReference type="AlphaFoldDB" id="A0A1S3H7W8"/>
<dbReference type="GO" id="GO:0031515">
    <property type="term" value="C:tRNA (m1A) methyltransferase complex"/>
    <property type="evidence" value="ECO:0007669"/>
    <property type="project" value="UniProtKB-UniRule"/>
</dbReference>
<dbReference type="GO" id="GO:0160107">
    <property type="term" value="F:tRNA (adenine(58)-N1)-methyltransferase activity"/>
    <property type="evidence" value="ECO:0007669"/>
    <property type="project" value="UniProtKB-EC"/>
</dbReference>
<comment type="catalytic activity">
    <reaction evidence="7">
        <text>an adenosine in mRNA + S-adenosyl-L-methionine = an N(1)-methyladenosine in mRNA + S-adenosyl-L-homocysteine + H(+)</text>
        <dbReference type="Rhea" id="RHEA:55392"/>
        <dbReference type="Rhea" id="RHEA-COMP:12414"/>
        <dbReference type="Rhea" id="RHEA-COMP:12415"/>
        <dbReference type="ChEBI" id="CHEBI:15378"/>
        <dbReference type="ChEBI" id="CHEBI:57856"/>
        <dbReference type="ChEBI" id="CHEBI:59789"/>
        <dbReference type="ChEBI" id="CHEBI:74411"/>
        <dbReference type="ChEBI" id="CHEBI:74491"/>
    </reaction>
</comment>
<gene>
    <name evidence="13" type="primary">LOC106152999</name>
</gene>
<keyword evidence="2 8" id="KW-0489">Methyltransferase</keyword>
<evidence type="ECO:0000256" key="8">
    <source>
        <dbReference type="PIRNR" id="PIRNR017269"/>
    </source>
</evidence>
<dbReference type="GO" id="GO:0005634">
    <property type="term" value="C:nucleus"/>
    <property type="evidence" value="ECO:0007669"/>
    <property type="project" value="UniProtKB-SubCell"/>
</dbReference>
<comment type="subcellular location">
    <subcellularLocation>
        <location evidence="1 8">Nucleus</location>
    </subcellularLocation>
</comment>
<dbReference type="Pfam" id="PF14801">
    <property type="entry name" value="TrmI-like_N"/>
    <property type="match status" value="1"/>
</dbReference>
<feature type="binding site" evidence="9">
    <location>
        <position position="187"/>
    </location>
    <ligand>
        <name>S-adenosyl-L-methionine</name>
        <dbReference type="ChEBI" id="CHEBI:59789"/>
    </ligand>
</feature>
<evidence type="ECO:0000259" key="11">
    <source>
        <dbReference type="Pfam" id="PF08704"/>
    </source>
</evidence>
<dbReference type="PANTHER" id="PTHR12133">
    <property type="entry name" value="TRNA (ADENINE(58)-N(1))-METHYLTRANSFERASE"/>
    <property type="match status" value="1"/>
</dbReference>
<organism evidence="12 13">
    <name type="scientific">Lingula anatina</name>
    <name type="common">Brachiopod</name>
    <name type="synonym">Lingula unguis</name>
    <dbReference type="NCBI Taxonomy" id="7574"/>
    <lineage>
        <taxon>Eukaryota</taxon>
        <taxon>Metazoa</taxon>
        <taxon>Spiralia</taxon>
        <taxon>Lophotrochozoa</taxon>
        <taxon>Brachiopoda</taxon>
        <taxon>Linguliformea</taxon>
        <taxon>Lingulata</taxon>
        <taxon>Lingulida</taxon>
        <taxon>Linguloidea</taxon>
        <taxon>Lingulidae</taxon>
        <taxon>Lingula</taxon>
    </lineage>
</organism>
<dbReference type="Gene3D" id="3.10.330.20">
    <property type="match status" value="1"/>
</dbReference>
<dbReference type="InParanoid" id="A0A1S3H7W8"/>
<keyword evidence="6 8" id="KW-0539">Nucleus</keyword>
<feature type="domain" description="tRNA (adenine(58)-N(1))-methyltransferase catalytic subunit TRM61 C-terminal" evidence="11">
    <location>
        <begin position="62"/>
        <end position="336"/>
    </location>
</feature>
<dbReference type="STRING" id="7574.A0A1S3H7W8"/>
<name>A0A1S3H7W8_LINAN</name>
<dbReference type="InterPro" id="IPR029063">
    <property type="entry name" value="SAM-dependent_MTases_sf"/>
</dbReference>